<evidence type="ECO:0000313" key="10">
    <source>
        <dbReference type="Proteomes" id="UP001154272"/>
    </source>
</evidence>
<dbReference type="Gene3D" id="2.170.120.20">
    <property type="entry name" value="Ribosomal protein L25, beta domain"/>
    <property type="match status" value="1"/>
</dbReference>
<dbReference type="EMBL" id="CAMXCH010000004">
    <property type="protein sequence ID" value="CAI3952811.1"/>
    <property type="molecule type" value="Genomic_DNA"/>
</dbReference>
<dbReference type="PANTHER" id="PTHR33284:SF1">
    <property type="entry name" value="RIBOSOMAL PROTEIN L25_GLN-TRNA SYNTHETASE, ANTI-CODON-BINDING DOMAIN-CONTAINING PROTEIN"/>
    <property type="match status" value="1"/>
</dbReference>
<organism evidence="9 10">
    <name type="scientific">Commensalibacter papalotli</name>
    <name type="common">ex Botero et al. 2024</name>
    <dbReference type="NCBI Taxonomy" id="2972766"/>
    <lineage>
        <taxon>Bacteria</taxon>
        <taxon>Pseudomonadati</taxon>
        <taxon>Pseudomonadota</taxon>
        <taxon>Alphaproteobacteria</taxon>
        <taxon>Acetobacterales</taxon>
        <taxon>Acetobacteraceae</taxon>
    </lineage>
</organism>
<dbReference type="Proteomes" id="UP001154272">
    <property type="component" value="Unassembled WGS sequence"/>
</dbReference>
<feature type="domain" description="Large ribosomal subunit protein bL25 L25" evidence="7">
    <location>
        <begin position="9"/>
        <end position="96"/>
    </location>
</feature>
<evidence type="ECO:0000256" key="1">
    <source>
        <dbReference type="ARBA" id="ARBA00022730"/>
    </source>
</evidence>
<dbReference type="GO" id="GO:0005840">
    <property type="term" value="C:ribosome"/>
    <property type="evidence" value="ECO:0007669"/>
    <property type="project" value="UniProtKB-KW"/>
</dbReference>
<evidence type="ECO:0000256" key="4">
    <source>
        <dbReference type="ARBA" id="ARBA00023274"/>
    </source>
</evidence>
<comment type="similarity">
    <text evidence="5">Belongs to the bacterial ribosomal protein bL25 family. CTC subfamily.</text>
</comment>
<dbReference type="InterPro" id="IPR037121">
    <property type="entry name" value="Ribosomal_bL25_C"/>
</dbReference>
<name>A0ABM9HSQ2_9PROT</name>
<dbReference type="InterPro" id="IPR020930">
    <property type="entry name" value="Ribosomal_uL5_bac-type"/>
</dbReference>
<dbReference type="NCBIfam" id="TIGR00731">
    <property type="entry name" value="bL25_bact_ctc"/>
    <property type="match status" value="1"/>
</dbReference>
<dbReference type="PANTHER" id="PTHR33284">
    <property type="entry name" value="RIBOSOMAL PROTEIN L25/GLN-TRNA SYNTHETASE, ANTI-CODON-BINDING DOMAIN-CONTAINING PROTEIN"/>
    <property type="match status" value="1"/>
</dbReference>
<reference evidence="9" key="1">
    <citation type="submission" date="2022-10" db="EMBL/GenBank/DDBJ databases">
        <authorList>
            <person name="Botero Cardona J."/>
        </authorList>
    </citation>
    <scope>NUCLEOTIDE SEQUENCE</scope>
    <source>
        <strain evidence="9">R-83534</strain>
    </source>
</reference>
<evidence type="ECO:0000313" key="9">
    <source>
        <dbReference type="EMBL" id="CAI3952811.1"/>
    </source>
</evidence>
<evidence type="ECO:0000256" key="2">
    <source>
        <dbReference type="ARBA" id="ARBA00022884"/>
    </source>
</evidence>
<dbReference type="RefSeq" id="WP_084051590.1">
    <property type="nucleotide sequence ID" value="NZ_CAMXCH010000004.1"/>
</dbReference>
<proteinExistence type="inferred from homology"/>
<keyword evidence="4 5" id="KW-0687">Ribonucleoprotein</keyword>
<dbReference type="SUPFAM" id="SSF50715">
    <property type="entry name" value="Ribosomal protein L25-like"/>
    <property type="match status" value="1"/>
</dbReference>
<comment type="subunit">
    <text evidence="5">Part of the 50S ribosomal subunit; part of the 5S rRNA/L5/L18/L25 subcomplex. Contacts the 5S rRNA. Binds to the 5S rRNA independently of L5 and L18.</text>
</comment>
<evidence type="ECO:0000256" key="5">
    <source>
        <dbReference type="HAMAP-Rule" id="MF_01334"/>
    </source>
</evidence>
<evidence type="ECO:0000256" key="6">
    <source>
        <dbReference type="SAM" id="MobiDB-lite"/>
    </source>
</evidence>
<dbReference type="NCBIfam" id="NF004128">
    <property type="entry name" value="PRK05618.1-2"/>
    <property type="match status" value="1"/>
</dbReference>
<dbReference type="Gene3D" id="2.40.240.10">
    <property type="entry name" value="Ribosomal Protein L25, Chain P"/>
    <property type="match status" value="1"/>
</dbReference>
<dbReference type="InterPro" id="IPR020056">
    <property type="entry name" value="Rbsml_bL25/Gln-tRNA_synth_N"/>
</dbReference>
<dbReference type="InterPro" id="IPR011035">
    <property type="entry name" value="Ribosomal_bL25/Gln-tRNA_synth"/>
</dbReference>
<dbReference type="Pfam" id="PF14693">
    <property type="entry name" value="Ribosomal_TL5_C"/>
    <property type="match status" value="1"/>
</dbReference>
<comment type="caution">
    <text evidence="9">The sequence shown here is derived from an EMBL/GenBank/DDBJ whole genome shotgun (WGS) entry which is preliminary data.</text>
</comment>
<feature type="region of interest" description="Disordered" evidence="6">
    <location>
        <begin position="198"/>
        <end position="220"/>
    </location>
</feature>
<dbReference type="CDD" id="cd00495">
    <property type="entry name" value="Ribosomal_L25_TL5_CTC"/>
    <property type="match status" value="1"/>
</dbReference>
<keyword evidence="1 5" id="KW-0699">rRNA-binding</keyword>
<comment type="function">
    <text evidence="5">This is one of the proteins that binds to the 5S RNA in the ribosome where it forms part of the central protuberance.</text>
</comment>
<evidence type="ECO:0000259" key="7">
    <source>
        <dbReference type="Pfam" id="PF01386"/>
    </source>
</evidence>
<dbReference type="HAMAP" id="MF_01334">
    <property type="entry name" value="Ribosomal_bL25_CTC"/>
    <property type="match status" value="1"/>
</dbReference>
<protein>
    <recommendedName>
        <fullName evidence="5">Large ribosomal subunit protein bL25</fullName>
    </recommendedName>
    <alternativeName>
        <fullName evidence="5">General stress protein CTC</fullName>
    </alternativeName>
</protein>
<dbReference type="Pfam" id="PF01386">
    <property type="entry name" value="Ribosomal_L25p"/>
    <property type="match status" value="1"/>
</dbReference>
<sequence>MAAKKFVELNVEMRAKAGKGAARATRREGLVPGVVYGGKSEPVMIAIDPRLIMRELHGSWRSQLYQILVDGKKTSVALMRSVQMHPVTDRPLHVDFQRMVAGQHIRVEIPVHFIGEDECPGFKRDGVLNTVYHSVEINCDVDHIPEAFVADLTGLDIHDTISWSQLKGTENVTHTNQNEEDFVIASISAPTIAVEVEDEAAEGAEGETAEAATEAAASEE</sequence>
<gene>
    <name evidence="5" type="primary">rplY</name>
    <name evidence="5" type="synonym">ctc</name>
    <name evidence="9" type="ORF">R83534S58_LOCUS1817</name>
</gene>
<dbReference type="InterPro" id="IPR001021">
    <property type="entry name" value="Ribosomal_bL25_long"/>
</dbReference>
<accession>A0ABM9HSQ2</accession>
<keyword evidence="10" id="KW-1185">Reference proteome</keyword>
<feature type="compositionally biased region" description="Low complexity" evidence="6">
    <location>
        <begin position="209"/>
        <end position="220"/>
    </location>
</feature>
<dbReference type="InterPro" id="IPR020057">
    <property type="entry name" value="Ribosomal_bL25_b-dom"/>
</dbReference>
<keyword evidence="3 5" id="KW-0689">Ribosomal protein</keyword>
<dbReference type="InterPro" id="IPR029751">
    <property type="entry name" value="Ribosomal_L25_dom"/>
</dbReference>
<feature type="compositionally biased region" description="Acidic residues" evidence="6">
    <location>
        <begin position="198"/>
        <end position="208"/>
    </location>
</feature>
<evidence type="ECO:0000256" key="3">
    <source>
        <dbReference type="ARBA" id="ARBA00022980"/>
    </source>
</evidence>
<feature type="domain" description="Large ribosomal subunit protein bL25 beta" evidence="8">
    <location>
        <begin position="105"/>
        <end position="190"/>
    </location>
</feature>
<evidence type="ECO:0000259" key="8">
    <source>
        <dbReference type="Pfam" id="PF14693"/>
    </source>
</evidence>
<keyword evidence="2 5" id="KW-0694">RNA-binding</keyword>